<protein>
    <recommendedName>
        <fullName evidence="1">DUF7848 domain-containing protein</fullName>
    </recommendedName>
</protein>
<name>A0ABV3K9A2_STRON</name>
<organism evidence="2 3">
    <name type="scientific">Streptomyces orinoci</name>
    <name type="common">Streptoverticillium orinoci</name>
    <dbReference type="NCBI Taxonomy" id="67339"/>
    <lineage>
        <taxon>Bacteria</taxon>
        <taxon>Bacillati</taxon>
        <taxon>Actinomycetota</taxon>
        <taxon>Actinomycetes</taxon>
        <taxon>Kitasatosporales</taxon>
        <taxon>Streptomycetaceae</taxon>
        <taxon>Streptomyces</taxon>
    </lineage>
</organism>
<accession>A0ABV3K9A2</accession>
<comment type="caution">
    <text evidence="2">The sequence shown here is derived from an EMBL/GenBank/DDBJ whole genome shotgun (WGS) entry which is preliminary data.</text>
</comment>
<proteinExistence type="predicted"/>
<dbReference type="RefSeq" id="WP_153068698.1">
    <property type="nucleotide sequence ID" value="NZ_JBFAUK010000050.1"/>
</dbReference>
<gene>
    <name evidence="2" type="ORF">AB0L16_32550</name>
</gene>
<dbReference type="InterPro" id="IPR057170">
    <property type="entry name" value="DUF7848"/>
</dbReference>
<sequence>MTEHPTAPLNHLTSALVKIMGVPEVTHELECLTCSARSGQNKELEPTRGWARRHSAGIPSHTTYREIVHRYWQASLLK</sequence>
<dbReference type="Proteomes" id="UP001552594">
    <property type="component" value="Unassembled WGS sequence"/>
</dbReference>
<dbReference type="EMBL" id="JBFAUK010000050">
    <property type="protein sequence ID" value="MEV5511094.1"/>
    <property type="molecule type" value="Genomic_DNA"/>
</dbReference>
<evidence type="ECO:0000313" key="3">
    <source>
        <dbReference type="Proteomes" id="UP001552594"/>
    </source>
</evidence>
<evidence type="ECO:0000313" key="2">
    <source>
        <dbReference type="EMBL" id="MEV5511094.1"/>
    </source>
</evidence>
<reference evidence="2 3" key="1">
    <citation type="submission" date="2024-06" db="EMBL/GenBank/DDBJ databases">
        <title>The Natural Products Discovery Center: Release of the First 8490 Sequenced Strains for Exploring Actinobacteria Biosynthetic Diversity.</title>
        <authorList>
            <person name="Kalkreuter E."/>
            <person name="Kautsar S.A."/>
            <person name="Yang D."/>
            <person name="Bader C.D."/>
            <person name="Teijaro C.N."/>
            <person name="Fluegel L."/>
            <person name="Davis C.M."/>
            <person name="Simpson J.R."/>
            <person name="Lauterbach L."/>
            <person name="Steele A.D."/>
            <person name="Gui C."/>
            <person name="Meng S."/>
            <person name="Li G."/>
            <person name="Viehrig K."/>
            <person name="Ye F."/>
            <person name="Su P."/>
            <person name="Kiefer A.F."/>
            <person name="Nichols A."/>
            <person name="Cepeda A.J."/>
            <person name="Yan W."/>
            <person name="Fan B."/>
            <person name="Jiang Y."/>
            <person name="Adhikari A."/>
            <person name="Zheng C.-J."/>
            <person name="Schuster L."/>
            <person name="Cowan T.M."/>
            <person name="Smanski M.J."/>
            <person name="Chevrette M.G."/>
            <person name="De Carvalho L.P.S."/>
            <person name="Shen B."/>
        </authorList>
    </citation>
    <scope>NUCLEOTIDE SEQUENCE [LARGE SCALE GENOMIC DNA]</scope>
    <source>
        <strain evidence="2 3">NPDC052347</strain>
    </source>
</reference>
<feature type="domain" description="DUF7848" evidence="1">
    <location>
        <begin position="21"/>
        <end position="74"/>
    </location>
</feature>
<dbReference type="Pfam" id="PF25232">
    <property type="entry name" value="DUF7848"/>
    <property type="match status" value="1"/>
</dbReference>
<evidence type="ECO:0000259" key="1">
    <source>
        <dbReference type="Pfam" id="PF25232"/>
    </source>
</evidence>
<keyword evidence="3" id="KW-1185">Reference proteome</keyword>